<dbReference type="GO" id="GO:0008237">
    <property type="term" value="F:metallopeptidase activity"/>
    <property type="evidence" value="ECO:0007669"/>
    <property type="project" value="UniProtKB-KW"/>
</dbReference>
<proteinExistence type="predicted"/>
<dbReference type="CDD" id="cd08071">
    <property type="entry name" value="MPN_DUF2466"/>
    <property type="match status" value="1"/>
</dbReference>
<dbReference type="GO" id="GO:0006508">
    <property type="term" value="P:proteolysis"/>
    <property type="evidence" value="ECO:0007669"/>
    <property type="project" value="UniProtKB-KW"/>
</dbReference>
<dbReference type="GO" id="GO:0046872">
    <property type="term" value="F:metal ion binding"/>
    <property type="evidence" value="ECO:0007669"/>
    <property type="project" value="UniProtKB-KW"/>
</dbReference>
<keyword evidence="9" id="KW-1185">Reference proteome</keyword>
<keyword evidence="3" id="KW-0378">Hydrolase</keyword>
<keyword evidence="4" id="KW-0862">Zinc</keyword>
<evidence type="ECO:0000256" key="3">
    <source>
        <dbReference type="ARBA" id="ARBA00022801"/>
    </source>
</evidence>
<dbReference type="PROSITE" id="PS50249">
    <property type="entry name" value="MPN"/>
    <property type="match status" value="1"/>
</dbReference>
<keyword evidence="6" id="KW-0175">Coiled coil</keyword>
<dbReference type="Gene3D" id="3.40.140.10">
    <property type="entry name" value="Cytidine Deaminase, domain 2"/>
    <property type="match status" value="1"/>
</dbReference>
<gene>
    <name evidence="8" type="ORF">DES39_1791</name>
</gene>
<feature type="domain" description="MPN" evidence="7">
    <location>
        <begin position="12"/>
        <end position="139"/>
    </location>
</feature>
<protein>
    <submittedName>
        <fullName evidence="8">DNA repair protein RadC</fullName>
    </submittedName>
</protein>
<evidence type="ECO:0000313" key="9">
    <source>
        <dbReference type="Proteomes" id="UP000278542"/>
    </source>
</evidence>
<dbReference type="PANTHER" id="PTHR30471:SF3">
    <property type="entry name" value="UPF0758 PROTEIN YEES-RELATED"/>
    <property type="match status" value="1"/>
</dbReference>
<dbReference type="InterPro" id="IPR037518">
    <property type="entry name" value="MPN"/>
</dbReference>
<evidence type="ECO:0000256" key="6">
    <source>
        <dbReference type="SAM" id="Coils"/>
    </source>
</evidence>
<comment type="caution">
    <text evidence="8">The sequence shown here is derived from an EMBL/GenBank/DDBJ whole genome shotgun (WGS) entry which is preliminary data.</text>
</comment>
<dbReference type="Pfam" id="PF04002">
    <property type="entry name" value="RadC"/>
    <property type="match status" value="1"/>
</dbReference>
<name>A0A495REC5_9GAMM</name>
<dbReference type="Proteomes" id="UP000278542">
    <property type="component" value="Unassembled WGS sequence"/>
</dbReference>
<dbReference type="RefSeq" id="WP_121145421.1">
    <property type="nucleotide sequence ID" value="NZ_RBWY01000003.1"/>
</dbReference>
<evidence type="ECO:0000256" key="1">
    <source>
        <dbReference type="ARBA" id="ARBA00022670"/>
    </source>
</evidence>
<keyword evidence="1" id="KW-0645">Protease</keyword>
<sequence>MDIKLGKNDKRYIEGTDDVYSIMQRILLRENKIDRDKEHFWIIGMNEAGFILYIELIALGTVRSVPIEPMNIFRVAVMKNATRVIAVHNHPAGSLIPSDADKDITDRLIQVGRILNIDLIDHFIITPEHYLSFRQIELMQQLEQSLKYVPTYQVVEQIRKEEKAIAKEKLAVANDKVKTAEEKARTAKLVAKQEREQKERLVHALSQKDISIEQIATIMEIDAKEVQKILKKKTVKAQE</sequence>
<dbReference type="InterPro" id="IPR001405">
    <property type="entry name" value="UPF0758"/>
</dbReference>
<accession>A0A495REC5</accession>
<dbReference type="PANTHER" id="PTHR30471">
    <property type="entry name" value="DNA REPAIR PROTEIN RADC"/>
    <property type="match status" value="1"/>
</dbReference>
<keyword evidence="2" id="KW-0479">Metal-binding</keyword>
<feature type="coiled-coil region" evidence="6">
    <location>
        <begin position="163"/>
        <end position="197"/>
    </location>
</feature>
<organism evidence="8 9">
    <name type="scientific">Orbus hercynius</name>
    <dbReference type="NCBI Taxonomy" id="593135"/>
    <lineage>
        <taxon>Bacteria</taxon>
        <taxon>Pseudomonadati</taxon>
        <taxon>Pseudomonadota</taxon>
        <taxon>Gammaproteobacteria</taxon>
        <taxon>Orbales</taxon>
        <taxon>Orbaceae</taxon>
        <taxon>Orbus</taxon>
    </lineage>
</organism>
<dbReference type="SUPFAM" id="SSF102712">
    <property type="entry name" value="JAB1/MPN domain"/>
    <property type="match status" value="1"/>
</dbReference>
<reference evidence="8 9" key="1">
    <citation type="submission" date="2018-10" db="EMBL/GenBank/DDBJ databases">
        <title>Genomic Encyclopedia of Type Strains, Phase IV (KMG-IV): sequencing the most valuable type-strain genomes for metagenomic binning, comparative biology and taxonomic classification.</title>
        <authorList>
            <person name="Goeker M."/>
        </authorList>
    </citation>
    <scope>NUCLEOTIDE SEQUENCE [LARGE SCALE GENOMIC DNA]</scope>
    <source>
        <strain evidence="8 9">DSM 22228</strain>
    </source>
</reference>
<evidence type="ECO:0000313" key="8">
    <source>
        <dbReference type="EMBL" id="RKS85278.1"/>
    </source>
</evidence>
<dbReference type="AlphaFoldDB" id="A0A495REC5"/>
<evidence type="ECO:0000256" key="2">
    <source>
        <dbReference type="ARBA" id="ARBA00022723"/>
    </source>
</evidence>
<dbReference type="InterPro" id="IPR025657">
    <property type="entry name" value="RadC_JAB"/>
</dbReference>
<evidence type="ECO:0000256" key="5">
    <source>
        <dbReference type="ARBA" id="ARBA00023049"/>
    </source>
</evidence>
<dbReference type="EMBL" id="RBWY01000003">
    <property type="protein sequence ID" value="RKS85278.1"/>
    <property type="molecule type" value="Genomic_DNA"/>
</dbReference>
<evidence type="ECO:0000259" key="7">
    <source>
        <dbReference type="PROSITE" id="PS50249"/>
    </source>
</evidence>
<keyword evidence="5" id="KW-0482">Metalloprotease</keyword>
<evidence type="ECO:0000256" key="4">
    <source>
        <dbReference type="ARBA" id="ARBA00022833"/>
    </source>
</evidence>
<dbReference type="OrthoDB" id="9804482at2"/>